<dbReference type="EC" id="6.1.1.6" evidence="13"/>
<dbReference type="PANTHER" id="PTHR42918">
    <property type="entry name" value="LYSYL-TRNA SYNTHETASE"/>
    <property type="match status" value="1"/>
</dbReference>
<dbReference type="PANTHER" id="PTHR42918:SF15">
    <property type="entry name" value="LYSINE--TRNA LIGASE, CHLOROPLASTIC_MITOCHONDRIAL"/>
    <property type="match status" value="1"/>
</dbReference>
<evidence type="ECO:0000256" key="10">
    <source>
        <dbReference type="ARBA" id="ARBA00022917"/>
    </source>
</evidence>
<dbReference type="InterPro" id="IPR002313">
    <property type="entry name" value="Lys-tRNA-ligase_II"/>
</dbReference>
<keyword evidence="17" id="KW-1185">Reference proteome</keyword>
<dbReference type="OrthoDB" id="9801152at2"/>
<evidence type="ECO:0000256" key="8">
    <source>
        <dbReference type="ARBA" id="ARBA00022840"/>
    </source>
</evidence>
<feature type="binding site" evidence="13">
    <location>
        <position position="428"/>
    </location>
    <ligand>
        <name>Mg(2+)</name>
        <dbReference type="ChEBI" id="CHEBI:18420"/>
        <label>1</label>
    </ligand>
</feature>
<evidence type="ECO:0000256" key="2">
    <source>
        <dbReference type="ARBA" id="ARBA00008226"/>
    </source>
</evidence>
<dbReference type="GO" id="GO:0004824">
    <property type="term" value="F:lysine-tRNA ligase activity"/>
    <property type="evidence" value="ECO:0007669"/>
    <property type="project" value="UniProtKB-UniRule"/>
</dbReference>
<protein>
    <recommendedName>
        <fullName evidence="13">Lysine--tRNA ligase</fullName>
        <ecNumber evidence="13">6.1.1.6</ecNumber>
    </recommendedName>
    <alternativeName>
        <fullName evidence="13">Lysyl-tRNA synthetase</fullName>
        <shortName evidence="13">LysRS</shortName>
    </alternativeName>
</protein>
<keyword evidence="6 13" id="KW-0479">Metal-binding</keyword>
<evidence type="ECO:0000256" key="6">
    <source>
        <dbReference type="ARBA" id="ARBA00022723"/>
    </source>
</evidence>
<dbReference type="GO" id="GO:0000049">
    <property type="term" value="F:tRNA binding"/>
    <property type="evidence" value="ECO:0007669"/>
    <property type="project" value="TreeGrafter"/>
</dbReference>
<comment type="subunit">
    <text evidence="3 13">Homodimer.</text>
</comment>
<accession>A0A2S9GVY1</accession>
<dbReference type="CDD" id="cd04322">
    <property type="entry name" value="LysRS_N"/>
    <property type="match status" value="1"/>
</dbReference>
<dbReference type="NCBIfam" id="NF001756">
    <property type="entry name" value="PRK00484.1"/>
    <property type="match status" value="1"/>
</dbReference>
<organism evidence="16 17">
    <name type="scientific">Solimicrobium silvestre</name>
    <dbReference type="NCBI Taxonomy" id="2099400"/>
    <lineage>
        <taxon>Bacteria</taxon>
        <taxon>Pseudomonadati</taxon>
        <taxon>Pseudomonadota</taxon>
        <taxon>Betaproteobacteria</taxon>
        <taxon>Burkholderiales</taxon>
        <taxon>Oxalobacteraceae</taxon>
        <taxon>Solimicrobium</taxon>
    </lineage>
</organism>
<comment type="cofactor">
    <cofactor evidence="13 14">
        <name>Mg(2+)</name>
        <dbReference type="ChEBI" id="CHEBI:18420"/>
    </cofactor>
    <text evidence="13 14">Binds 3 Mg(2+) ions per subunit.</text>
</comment>
<dbReference type="FunFam" id="2.40.50.140:FF:000024">
    <property type="entry name" value="Lysine--tRNA ligase"/>
    <property type="match status" value="1"/>
</dbReference>
<dbReference type="GO" id="GO:0005829">
    <property type="term" value="C:cytosol"/>
    <property type="evidence" value="ECO:0007669"/>
    <property type="project" value="UniProtKB-ARBA"/>
</dbReference>
<evidence type="ECO:0000313" key="16">
    <source>
        <dbReference type="EMBL" id="PRC91874.1"/>
    </source>
</evidence>
<reference evidence="16 17" key="1">
    <citation type="submission" date="2018-02" db="EMBL/GenBank/DDBJ databases">
        <title>Solimicrobium silvestre gen. nov., sp. nov., isolated from alpine forest soil.</title>
        <authorList>
            <person name="Margesin R."/>
            <person name="Albuquerque L."/>
            <person name="Zhang D.-C."/>
            <person name="Froufe H.J.C."/>
            <person name="Severino R."/>
            <person name="Roxo I."/>
            <person name="Egas C."/>
            <person name="Da Costa M.S."/>
        </authorList>
    </citation>
    <scope>NUCLEOTIDE SEQUENCE [LARGE SCALE GENOMIC DNA]</scope>
    <source>
        <strain evidence="16 17">S20-91</strain>
    </source>
</reference>
<dbReference type="GO" id="GO:0006430">
    <property type="term" value="P:lysyl-tRNA aminoacylation"/>
    <property type="evidence" value="ECO:0007669"/>
    <property type="project" value="UniProtKB-UniRule"/>
</dbReference>
<evidence type="ECO:0000256" key="13">
    <source>
        <dbReference type="HAMAP-Rule" id="MF_00252"/>
    </source>
</evidence>
<gene>
    <name evidence="13" type="primary">lysS</name>
    <name evidence="16" type="ORF">S2091_3430</name>
</gene>
<dbReference type="HAMAP" id="MF_00252">
    <property type="entry name" value="Lys_tRNA_synth_class2"/>
    <property type="match status" value="1"/>
</dbReference>
<proteinExistence type="inferred from homology"/>
<dbReference type="InterPro" id="IPR004364">
    <property type="entry name" value="Aa-tRNA-synt_II"/>
</dbReference>
<keyword evidence="11 13" id="KW-0030">Aminoacyl-tRNA synthetase</keyword>
<dbReference type="Gene3D" id="3.30.930.10">
    <property type="entry name" value="Bira Bifunctional Protein, Domain 2"/>
    <property type="match status" value="1"/>
</dbReference>
<dbReference type="InterPro" id="IPR045864">
    <property type="entry name" value="aa-tRNA-synth_II/BPL/LPL"/>
</dbReference>
<comment type="caution">
    <text evidence="16">The sequence shown here is derived from an EMBL/GenBank/DDBJ whole genome shotgun (WGS) entry which is preliminary data.</text>
</comment>
<keyword evidence="10 13" id="KW-0648">Protein biosynthesis</keyword>
<dbReference type="RefSeq" id="WP_105533178.1">
    <property type="nucleotide sequence ID" value="NZ_PUGF01000018.1"/>
</dbReference>
<keyword evidence="5 13" id="KW-0436">Ligase</keyword>
<dbReference type="FunFam" id="3.30.930.10:FF:000001">
    <property type="entry name" value="Lysine--tRNA ligase"/>
    <property type="match status" value="1"/>
</dbReference>
<evidence type="ECO:0000256" key="1">
    <source>
        <dbReference type="ARBA" id="ARBA00004496"/>
    </source>
</evidence>
<dbReference type="PRINTS" id="PR00982">
    <property type="entry name" value="TRNASYNTHLYS"/>
</dbReference>
<dbReference type="GO" id="GO:0042803">
    <property type="term" value="F:protein homodimerization activity"/>
    <property type="evidence" value="ECO:0007669"/>
    <property type="project" value="UniProtKB-ARBA"/>
</dbReference>
<keyword evidence="8 13" id="KW-0067">ATP-binding</keyword>
<dbReference type="PROSITE" id="PS50862">
    <property type="entry name" value="AA_TRNA_LIGASE_II"/>
    <property type="match status" value="1"/>
</dbReference>
<dbReference type="NCBIfam" id="TIGR00499">
    <property type="entry name" value="lysS_bact"/>
    <property type="match status" value="1"/>
</dbReference>
<dbReference type="AlphaFoldDB" id="A0A2S9GVY1"/>
<dbReference type="InterPro" id="IPR018149">
    <property type="entry name" value="Lys-tRNA-synth_II_C"/>
</dbReference>
<dbReference type="Pfam" id="PF00152">
    <property type="entry name" value="tRNA-synt_2"/>
    <property type="match status" value="1"/>
</dbReference>
<dbReference type="SUPFAM" id="SSF55681">
    <property type="entry name" value="Class II aaRS and biotin synthetases"/>
    <property type="match status" value="1"/>
</dbReference>
<keyword evidence="7 13" id="KW-0547">Nucleotide-binding</keyword>
<feature type="binding site" evidence="13">
    <location>
        <position position="421"/>
    </location>
    <ligand>
        <name>Mg(2+)</name>
        <dbReference type="ChEBI" id="CHEBI:18420"/>
        <label>1</label>
    </ligand>
</feature>
<dbReference type="Gene3D" id="2.40.50.140">
    <property type="entry name" value="Nucleic acid-binding proteins"/>
    <property type="match status" value="1"/>
</dbReference>
<sequence length="511" mass="57820">MTEPQANPAAAPAEDEHSIIAERRAKLTAIRAQGVAFPNDFRPTDKCAALQEKYGAFTREQLEEMNVTVAVGGRMMLKREAGKKAAFAVLQDASGKQADGRIQLYVTTEKTGEAEMEAFRTYDLGDILGIEGLLFKTKTDELTIKVSTLRLLTKSLRPLPDKFHGLANQEMKYRQRYVDLIMSEDTRRTFKARTAAMSSIRRFMEDNAFMEVETPMLHVIPGGAAAKPFITHHNALDMQMFLRIAPELYLKRLVVGGFERVFEVNRNFRNEGVSPRHNPEFTMMEFYAAYVDYKWLMDFTEQVIRKAAIDAHGTAVLTYQGRELDLSKPFHRLTIVGAINKYAPHYTNEQLHDIDFVKTELAKFGVKPFATSGLGALQLALFEETAEAQLWEPTYIIDYPVEVSPLARASDTQPEITERFELFMTGREIANGFSELNDSEDQAARFKAQMDAKEAGDEEAMYYDADYIRALEYGLPPTGGCGIGIDRLMMLITDSPNIRDVILFPHLRRED</sequence>
<dbReference type="GO" id="GO:0000287">
    <property type="term" value="F:magnesium ion binding"/>
    <property type="evidence" value="ECO:0007669"/>
    <property type="project" value="UniProtKB-UniRule"/>
</dbReference>
<dbReference type="InterPro" id="IPR004365">
    <property type="entry name" value="NA-bd_OB_tRNA"/>
</dbReference>
<dbReference type="EMBL" id="PUGF01000018">
    <property type="protein sequence ID" value="PRC91874.1"/>
    <property type="molecule type" value="Genomic_DNA"/>
</dbReference>
<dbReference type="InterPro" id="IPR044136">
    <property type="entry name" value="Lys-tRNA-ligase_II_N"/>
</dbReference>
<evidence type="ECO:0000256" key="5">
    <source>
        <dbReference type="ARBA" id="ARBA00022598"/>
    </source>
</evidence>
<keyword evidence="4 13" id="KW-0963">Cytoplasm</keyword>
<comment type="subcellular location">
    <subcellularLocation>
        <location evidence="1 13">Cytoplasm</location>
    </subcellularLocation>
</comment>
<evidence type="ECO:0000256" key="9">
    <source>
        <dbReference type="ARBA" id="ARBA00022842"/>
    </source>
</evidence>
<keyword evidence="9 13" id="KW-0460">Magnesium</keyword>
<evidence type="ECO:0000256" key="12">
    <source>
        <dbReference type="ARBA" id="ARBA00048573"/>
    </source>
</evidence>
<feature type="binding site" evidence="13">
    <location>
        <position position="428"/>
    </location>
    <ligand>
        <name>Mg(2+)</name>
        <dbReference type="ChEBI" id="CHEBI:18420"/>
        <label>2</label>
    </ligand>
</feature>
<comment type="catalytic activity">
    <reaction evidence="12 13 14">
        <text>tRNA(Lys) + L-lysine + ATP = L-lysyl-tRNA(Lys) + AMP + diphosphate</text>
        <dbReference type="Rhea" id="RHEA:20792"/>
        <dbReference type="Rhea" id="RHEA-COMP:9696"/>
        <dbReference type="Rhea" id="RHEA-COMP:9697"/>
        <dbReference type="ChEBI" id="CHEBI:30616"/>
        <dbReference type="ChEBI" id="CHEBI:32551"/>
        <dbReference type="ChEBI" id="CHEBI:33019"/>
        <dbReference type="ChEBI" id="CHEBI:78442"/>
        <dbReference type="ChEBI" id="CHEBI:78529"/>
        <dbReference type="ChEBI" id="CHEBI:456215"/>
        <dbReference type="EC" id="6.1.1.6"/>
    </reaction>
</comment>
<dbReference type="Pfam" id="PF01336">
    <property type="entry name" value="tRNA_anti-codon"/>
    <property type="match status" value="1"/>
</dbReference>
<evidence type="ECO:0000256" key="3">
    <source>
        <dbReference type="ARBA" id="ARBA00011738"/>
    </source>
</evidence>
<feature type="domain" description="Aminoacyl-transfer RNA synthetases class-II family profile" evidence="15">
    <location>
        <begin position="190"/>
        <end position="505"/>
    </location>
</feature>
<name>A0A2S9GVY1_9BURK</name>
<evidence type="ECO:0000256" key="7">
    <source>
        <dbReference type="ARBA" id="ARBA00022741"/>
    </source>
</evidence>
<evidence type="ECO:0000313" key="17">
    <source>
        <dbReference type="Proteomes" id="UP000237839"/>
    </source>
</evidence>
<evidence type="ECO:0000256" key="14">
    <source>
        <dbReference type="RuleBase" id="RU000336"/>
    </source>
</evidence>
<evidence type="ECO:0000256" key="4">
    <source>
        <dbReference type="ARBA" id="ARBA00022490"/>
    </source>
</evidence>
<dbReference type="GO" id="GO:0005524">
    <property type="term" value="F:ATP binding"/>
    <property type="evidence" value="ECO:0007669"/>
    <property type="project" value="UniProtKB-UniRule"/>
</dbReference>
<evidence type="ECO:0000259" key="15">
    <source>
        <dbReference type="PROSITE" id="PS50862"/>
    </source>
</evidence>
<dbReference type="CDD" id="cd00775">
    <property type="entry name" value="LysRS_core"/>
    <property type="match status" value="1"/>
</dbReference>
<dbReference type="SUPFAM" id="SSF50249">
    <property type="entry name" value="Nucleic acid-binding proteins"/>
    <property type="match status" value="1"/>
</dbReference>
<comment type="similarity">
    <text evidence="2 13">Belongs to the class-II aminoacyl-tRNA synthetase family.</text>
</comment>
<dbReference type="InterPro" id="IPR006195">
    <property type="entry name" value="aa-tRNA-synth_II"/>
</dbReference>
<evidence type="ECO:0000256" key="11">
    <source>
        <dbReference type="ARBA" id="ARBA00023146"/>
    </source>
</evidence>
<dbReference type="InterPro" id="IPR012340">
    <property type="entry name" value="NA-bd_OB-fold"/>
</dbReference>
<dbReference type="Proteomes" id="UP000237839">
    <property type="component" value="Unassembled WGS sequence"/>
</dbReference>